<sequence length="83" mass="9217">ISIRDEAVQWNASSKINSLANASWSPPTPQVTVRTEKLTWDVQPKIGSLDNVDYKPAGGNVEIRDEKLDLTHVVPRVDCGFIE</sequence>
<dbReference type="Pfam" id="PF00418">
    <property type="entry name" value="Tubulin-binding"/>
    <property type="match status" value="1"/>
</dbReference>
<dbReference type="Proteomes" id="UP000663851">
    <property type="component" value="Unassembled WGS sequence"/>
</dbReference>
<dbReference type="InterPro" id="IPR001084">
    <property type="entry name" value="MAP_tubulin-bd_rpt"/>
</dbReference>
<dbReference type="GO" id="GO:0015631">
    <property type="term" value="F:tubulin binding"/>
    <property type="evidence" value="ECO:0007669"/>
    <property type="project" value="InterPro"/>
</dbReference>
<evidence type="ECO:0000313" key="1">
    <source>
        <dbReference type="EMBL" id="CAF4563713.1"/>
    </source>
</evidence>
<reference evidence="1" key="1">
    <citation type="submission" date="2021-02" db="EMBL/GenBank/DDBJ databases">
        <authorList>
            <person name="Nowell W R."/>
        </authorList>
    </citation>
    <scope>NUCLEOTIDE SEQUENCE</scope>
</reference>
<name>A0A820ZX02_9BILA</name>
<evidence type="ECO:0000313" key="2">
    <source>
        <dbReference type="Proteomes" id="UP000663851"/>
    </source>
</evidence>
<proteinExistence type="predicted"/>
<protein>
    <submittedName>
        <fullName evidence="1">Uncharacterized protein</fullName>
    </submittedName>
</protein>
<comment type="caution">
    <text evidence="1">The sequence shown here is derived from an EMBL/GenBank/DDBJ whole genome shotgun (WGS) entry which is preliminary data.</text>
</comment>
<gene>
    <name evidence="1" type="ORF">HFQ381_LOCUS31609</name>
</gene>
<organism evidence="1 2">
    <name type="scientific">Rotaria socialis</name>
    <dbReference type="NCBI Taxonomy" id="392032"/>
    <lineage>
        <taxon>Eukaryota</taxon>
        <taxon>Metazoa</taxon>
        <taxon>Spiralia</taxon>
        <taxon>Gnathifera</taxon>
        <taxon>Rotifera</taxon>
        <taxon>Eurotatoria</taxon>
        <taxon>Bdelloidea</taxon>
        <taxon>Philodinida</taxon>
        <taxon>Philodinidae</taxon>
        <taxon>Rotaria</taxon>
    </lineage>
</organism>
<dbReference type="EMBL" id="CAJOBO010006614">
    <property type="protein sequence ID" value="CAF4563713.1"/>
    <property type="molecule type" value="Genomic_DNA"/>
</dbReference>
<accession>A0A820ZX02</accession>
<feature type="non-terminal residue" evidence="1">
    <location>
        <position position="1"/>
    </location>
</feature>
<dbReference type="AlphaFoldDB" id="A0A820ZX02"/>